<feature type="non-terminal residue" evidence="1">
    <location>
        <position position="1"/>
    </location>
</feature>
<accession>A0A8S3HR44</accession>
<proteinExistence type="predicted"/>
<protein>
    <submittedName>
        <fullName evidence="1">Uncharacterized protein</fullName>
    </submittedName>
</protein>
<gene>
    <name evidence="1" type="ORF">SMN809_LOCUS71021</name>
</gene>
<evidence type="ECO:0000313" key="1">
    <source>
        <dbReference type="EMBL" id="CAF5187546.1"/>
    </source>
</evidence>
<reference evidence="1" key="1">
    <citation type="submission" date="2021-02" db="EMBL/GenBank/DDBJ databases">
        <authorList>
            <person name="Nowell W R."/>
        </authorList>
    </citation>
    <scope>NUCLEOTIDE SEQUENCE</scope>
</reference>
<evidence type="ECO:0000313" key="2">
    <source>
        <dbReference type="Proteomes" id="UP000676336"/>
    </source>
</evidence>
<name>A0A8S3HR44_9BILA</name>
<dbReference type="Proteomes" id="UP000676336">
    <property type="component" value="Unassembled WGS sequence"/>
</dbReference>
<comment type="caution">
    <text evidence="1">The sequence shown here is derived from an EMBL/GenBank/DDBJ whole genome shotgun (WGS) entry which is preliminary data.</text>
</comment>
<sequence length="100" mass="10987">INMTIRFNVLAGCESGIVKGIDTSNCGVYVIHKPAATYADAVNLLEWSLANNETDYMEVFIGTQKNQIMRLKFADESIESIGTITRASPLKGLAYLGENR</sequence>
<organism evidence="1 2">
    <name type="scientific">Rotaria magnacalcarata</name>
    <dbReference type="NCBI Taxonomy" id="392030"/>
    <lineage>
        <taxon>Eukaryota</taxon>
        <taxon>Metazoa</taxon>
        <taxon>Spiralia</taxon>
        <taxon>Gnathifera</taxon>
        <taxon>Rotifera</taxon>
        <taxon>Eurotatoria</taxon>
        <taxon>Bdelloidea</taxon>
        <taxon>Philodinida</taxon>
        <taxon>Philodinidae</taxon>
        <taxon>Rotaria</taxon>
    </lineage>
</organism>
<dbReference type="AlphaFoldDB" id="A0A8S3HR44"/>
<dbReference type="EMBL" id="CAJOBI010322738">
    <property type="protein sequence ID" value="CAF5187546.1"/>
    <property type="molecule type" value="Genomic_DNA"/>
</dbReference>